<dbReference type="PANTHER" id="PTHR13136:SF11">
    <property type="entry name" value="TESTIS-EXPRESSED PROTEIN 30"/>
    <property type="match status" value="1"/>
</dbReference>
<dbReference type="InterPro" id="IPR029058">
    <property type="entry name" value="AB_hydrolase_fold"/>
</dbReference>
<dbReference type="SUPFAM" id="SSF53474">
    <property type="entry name" value="alpha/beta-Hydrolases"/>
    <property type="match status" value="1"/>
</dbReference>
<dbReference type="AlphaFoldDB" id="A0A287HHZ4"/>
<dbReference type="PANTHER" id="PTHR13136">
    <property type="entry name" value="TESTIS DEVELOPMENT PROTEIN PRTD"/>
    <property type="match status" value="1"/>
</dbReference>
<dbReference type="InterPro" id="IPR026555">
    <property type="entry name" value="NSL3/Tex30"/>
</dbReference>
<protein>
    <recommendedName>
        <fullName evidence="1">KANL3/Tex30 alpha/beta hydrolase-like domain-containing protein</fullName>
    </recommendedName>
</protein>
<evidence type="ECO:0000313" key="2">
    <source>
        <dbReference type="EnsemblPlants" id="HORVU.MOREX.r3.2HG0122340.1"/>
    </source>
</evidence>
<dbReference type="OMA" id="IVKYSGH"/>
<sequence>MARKRRRADQCTTAPSPPPPFWTKLTHRQPVVVFPHGAGAPSSSDWMTHWKEMVKDALDAIEVVTFDYPYMSGGKRRPPPKADKLVDHHLSVVKNVVAEHPGHPLVLMRKSMGSR</sequence>
<dbReference type="ExpressionAtlas" id="A0A287HHZ4">
    <property type="expression patterns" value="baseline"/>
</dbReference>
<evidence type="ECO:0000313" key="3">
    <source>
        <dbReference type="Proteomes" id="UP000011116"/>
    </source>
</evidence>
<keyword evidence="3" id="KW-1185">Reference proteome</keyword>
<dbReference type="InterPro" id="IPR046879">
    <property type="entry name" value="KANL3/Tex30_Abhydrolase"/>
</dbReference>
<reference evidence="3" key="1">
    <citation type="journal article" date="2012" name="Nature">
        <title>A physical, genetic and functional sequence assembly of the barley genome.</title>
        <authorList>
            <consortium name="The International Barley Genome Sequencing Consortium"/>
            <person name="Mayer K.F."/>
            <person name="Waugh R."/>
            <person name="Brown J.W."/>
            <person name="Schulman A."/>
            <person name="Langridge P."/>
            <person name="Platzer M."/>
            <person name="Fincher G.B."/>
            <person name="Muehlbauer G.J."/>
            <person name="Sato K."/>
            <person name="Close T.J."/>
            <person name="Wise R.P."/>
            <person name="Stein N."/>
        </authorList>
    </citation>
    <scope>NUCLEOTIDE SEQUENCE [LARGE SCALE GENOMIC DNA]</scope>
    <source>
        <strain evidence="3">cv. Morex</strain>
    </source>
</reference>
<feature type="domain" description="KANL3/Tex30 alpha/beta hydrolase-like" evidence="1">
    <location>
        <begin position="30"/>
        <end position="115"/>
    </location>
</feature>
<dbReference type="EnsemblPlants" id="HORVU.MOREX.r3.2HG0122340.1">
    <property type="protein sequence ID" value="HORVU.MOREX.r3.2HG0122340.1"/>
    <property type="gene ID" value="HORVU.MOREX.r3.2HG0122340"/>
</dbReference>
<evidence type="ECO:0000259" key="1">
    <source>
        <dbReference type="Pfam" id="PF20408"/>
    </source>
</evidence>
<accession>A0A287HHZ4</accession>
<organism evidence="2 3">
    <name type="scientific">Hordeum vulgare subsp. vulgare</name>
    <name type="common">Domesticated barley</name>
    <dbReference type="NCBI Taxonomy" id="112509"/>
    <lineage>
        <taxon>Eukaryota</taxon>
        <taxon>Viridiplantae</taxon>
        <taxon>Streptophyta</taxon>
        <taxon>Embryophyta</taxon>
        <taxon>Tracheophyta</taxon>
        <taxon>Spermatophyta</taxon>
        <taxon>Magnoliopsida</taxon>
        <taxon>Liliopsida</taxon>
        <taxon>Poales</taxon>
        <taxon>Poaceae</taxon>
        <taxon>BOP clade</taxon>
        <taxon>Pooideae</taxon>
        <taxon>Triticodae</taxon>
        <taxon>Triticeae</taxon>
        <taxon>Hordeinae</taxon>
        <taxon>Hordeum</taxon>
    </lineage>
</organism>
<proteinExistence type="predicted"/>
<reference evidence="2" key="3">
    <citation type="submission" date="2022-01" db="UniProtKB">
        <authorList>
            <consortium name="EnsemblPlants"/>
        </authorList>
    </citation>
    <scope>IDENTIFICATION</scope>
    <source>
        <strain evidence="2">subsp. vulgare</strain>
    </source>
</reference>
<name>A0A287HHZ4_HORVV</name>
<dbReference type="Gene3D" id="3.40.50.1820">
    <property type="entry name" value="alpha/beta hydrolase"/>
    <property type="match status" value="1"/>
</dbReference>
<dbReference type="Proteomes" id="UP000011116">
    <property type="component" value="Chromosome 2H"/>
</dbReference>
<dbReference type="Pfam" id="PF20408">
    <property type="entry name" value="Abhydrolase_11"/>
    <property type="match status" value="1"/>
</dbReference>
<reference evidence="2" key="2">
    <citation type="submission" date="2020-10" db="EMBL/GenBank/DDBJ databases">
        <authorList>
            <person name="Scholz U."/>
            <person name="Mascher M."/>
            <person name="Fiebig A."/>
        </authorList>
    </citation>
    <scope>NUCLEOTIDE SEQUENCE [LARGE SCALE GENOMIC DNA]</scope>
    <source>
        <strain evidence="2">cv. Morex</strain>
    </source>
</reference>
<dbReference type="Gramene" id="HORVU.MOREX.r3.2HG0122340.1">
    <property type="protein sequence ID" value="HORVU.MOREX.r3.2HG0122340.1"/>
    <property type="gene ID" value="HORVU.MOREX.r3.2HG0122340"/>
</dbReference>